<keyword evidence="3" id="KW-1185">Reference proteome</keyword>
<name>A0ABP6TV55_9ACTN</name>
<protein>
    <submittedName>
        <fullName evidence="2">Uncharacterized protein</fullName>
    </submittedName>
</protein>
<evidence type="ECO:0000256" key="1">
    <source>
        <dbReference type="SAM" id="MobiDB-lite"/>
    </source>
</evidence>
<feature type="compositionally biased region" description="Basic and acidic residues" evidence="1">
    <location>
        <begin position="56"/>
        <end position="73"/>
    </location>
</feature>
<dbReference type="Proteomes" id="UP001501455">
    <property type="component" value="Unassembled WGS sequence"/>
</dbReference>
<sequence>MDRNAPPRAGPRSARARTGGATGGGREAGSAARTARHGSPARDAVSRPAPAARLTPGREERTAAVTREIRTKGEATVPAGGGAVHRRWPISATQPSRAQTKECARSHQPPSRGPSRA</sequence>
<comment type="caution">
    <text evidence="2">The sequence shown here is derived from an EMBL/GenBank/DDBJ whole genome shotgun (WGS) entry which is preliminary data.</text>
</comment>
<accession>A0ABP6TV55</accession>
<reference evidence="3" key="1">
    <citation type="journal article" date="2019" name="Int. J. Syst. Evol. Microbiol.">
        <title>The Global Catalogue of Microorganisms (GCM) 10K type strain sequencing project: providing services to taxonomists for standard genome sequencing and annotation.</title>
        <authorList>
            <consortium name="The Broad Institute Genomics Platform"/>
            <consortium name="The Broad Institute Genome Sequencing Center for Infectious Disease"/>
            <person name="Wu L."/>
            <person name="Ma J."/>
        </authorList>
    </citation>
    <scope>NUCLEOTIDE SEQUENCE [LARGE SCALE GENOMIC DNA]</scope>
    <source>
        <strain evidence="3">JCM 4816</strain>
    </source>
</reference>
<evidence type="ECO:0000313" key="3">
    <source>
        <dbReference type="Proteomes" id="UP001501455"/>
    </source>
</evidence>
<feature type="region of interest" description="Disordered" evidence="1">
    <location>
        <begin position="1"/>
        <end position="117"/>
    </location>
</feature>
<feature type="compositionally biased region" description="Low complexity" evidence="1">
    <location>
        <begin position="1"/>
        <end position="19"/>
    </location>
</feature>
<gene>
    <name evidence="2" type="ORF">GCM10019016_051140</name>
</gene>
<organism evidence="2 3">
    <name type="scientific">Streptomyces prasinosporus</name>
    <dbReference type="NCBI Taxonomy" id="68256"/>
    <lineage>
        <taxon>Bacteria</taxon>
        <taxon>Bacillati</taxon>
        <taxon>Actinomycetota</taxon>
        <taxon>Actinomycetes</taxon>
        <taxon>Kitasatosporales</taxon>
        <taxon>Streptomycetaceae</taxon>
        <taxon>Streptomyces</taxon>
        <taxon>Streptomyces albogriseolus group</taxon>
    </lineage>
</organism>
<proteinExistence type="predicted"/>
<evidence type="ECO:0000313" key="2">
    <source>
        <dbReference type="EMBL" id="GAA3498011.1"/>
    </source>
</evidence>
<dbReference type="EMBL" id="BAAAXF010000036">
    <property type="protein sequence ID" value="GAA3498011.1"/>
    <property type="molecule type" value="Genomic_DNA"/>
</dbReference>